<dbReference type="Proteomes" id="UP000002358">
    <property type="component" value="Unassembled WGS sequence"/>
</dbReference>
<dbReference type="KEGG" id="nvi:116417812"/>
<dbReference type="Gene3D" id="3.30.420.10">
    <property type="entry name" value="Ribonuclease H-like superfamily/Ribonuclease H"/>
    <property type="match status" value="1"/>
</dbReference>
<dbReference type="PANTHER" id="PTHR46585:SF1">
    <property type="entry name" value="CHROMO DOMAIN-CONTAINING PROTEIN"/>
    <property type="match status" value="1"/>
</dbReference>
<name>A0A7M7QJS5_NASVI</name>
<dbReference type="OrthoDB" id="6408700at2759"/>
<dbReference type="InParanoid" id="A0A7M7QJS5"/>
<dbReference type="InterPro" id="IPR036397">
    <property type="entry name" value="RNaseH_sf"/>
</dbReference>
<dbReference type="GeneID" id="116417812"/>
<reference evidence="1" key="1">
    <citation type="submission" date="2021-01" db="UniProtKB">
        <authorList>
            <consortium name="EnsemblMetazoa"/>
        </authorList>
    </citation>
    <scope>IDENTIFICATION</scope>
</reference>
<sequence>MYNVSNVDDCWEMDLCDMQALKTYNDNFAYLLVVIDILSKYAWVEPLYDKSVKSVVSAFDKILKRANGRSPALVQTNKVARNPDVKAAVVERLNRTLNERMFSGIKMIPAKVNMRNADEARKNLQKRALSQRKQSRVGIYRVGEHVRISRTKGTFDKGYEKNYSEEIFRVHKVSRRQNLYTY</sequence>
<evidence type="ECO:0000313" key="1">
    <source>
        <dbReference type="EnsemblMetazoa" id="XP_031788737"/>
    </source>
</evidence>
<accession>A0A7M7QJS5</accession>
<proteinExistence type="predicted"/>
<protein>
    <recommendedName>
        <fullName evidence="3">Integrase catalytic domain-containing protein</fullName>
    </recommendedName>
</protein>
<dbReference type="AlphaFoldDB" id="A0A7M7QJS5"/>
<evidence type="ECO:0008006" key="3">
    <source>
        <dbReference type="Google" id="ProtNLM"/>
    </source>
</evidence>
<organism evidence="1 2">
    <name type="scientific">Nasonia vitripennis</name>
    <name type="common">Parasitic wasp</name>
    <dbReference type="NCBI Taxonomy" id="7425"/>
    <lineage>
        <taxon>Eukaryota</taxon>
        <taxon>Metazoa</taxon>
        <taxon>Ecdysozoa</taxon>
        <taxon>Arthropoda</taxon>
        <taxon>Hexapoda</taxon>
        <taxon>Insecta</taxon>
        <taxon>Pterygota</taxon>
        <taxon>Neoptera</taxon>
        <taxon>Endopterygota</taxon>
        <taxon>Hymenoptera</taxon>
        <taxon>Apocrita</taxon>
        <taxon>Proctotrupomorpha</taxon>
        <taxon>Chalcidoidea</taxon>
        <taxon>Pteromalidae</taxon>
        <taxon>Pteromalinae</taxon>
        <taxon>Nasonia</taxon>
    </lineage>
</organism>
<keyword evidence="2" id="KW-1185">Reference proteome</keyword>
<dbReference type="PANTHER" id="PTHR46585">
    <property type="entry name" value="INTEGRASE CORE DOMAIN CONTAINING PROTEIN"/>
    <property type="match status" value="1"/>
</dbReference>
<evidence type="ECO:0000313" key="2">
    <source>
        <dbReference type="Proteomes" id="UP000002358"/>
    </source>
</evidence>
<dbReference type="InterPro" id="IPR012337">
    <property type="entry name" value="RNaseH-like_sf"/>
</dbReference>
<dbReference type="SUPFAM" id="SSF53098">
    <property type="entry name" value="Ribonuclease H-like"/>
    <property type="match status" value="1"/>
</dbReference>
<dbReference type="GO" id="GO:0003676">
    <property type="term" value="F:nucleic acid binding"/>
    <property type="evidence" value="ECO:0007669"/>
    <property type="project" value="InterPro"/>
</dbReference>
<dbReference type="EnsemblMetazoa" id="XM_031932877">
    <property type="protein sequence ID" value="XP_031788737"/>
    <property type="gene ID" value="LOC116417812"/>
</dbReference>
<dbReference type="RefSeq" id="XP_031788737.1">
    <property type="nucleotide sequence ID" value="XM_031932877.1"/>
</dbReference>